<dbReference type="PRINTS" id="PR00081">
    <property type="entry name" value="GDHRDH"/>
</dbReference>
<dbReference type="InterPro" id="IPR002347">
    <property type="entry name" value="SDR_fam"/>
</dbReference>
<evidence type="ECO:0000313" key="5">
    <source>
        <dbReference type="Proteomes" id="UP001156441"/>
    </source>
</evidence>
<gene>
    <name evidence="4" type="ORF">JT362_30040</name>
</gene>
<dbReference type="PRINTS" id="PR00080">
    <property type="entry name" value="SDRFAMILY"/>
</dbReference>
<dbReference type="Proteomes" id="UP001156441">
    <property type="component" value="Unassembled WGS sequence"/>
</dbReference>
<comment type="similarity">
    <text evidence="1 3">Belongs to the short-chain dehydrogenases/reductases (SDR) family.</text>
</comment>
<dbReference type="PANTHER" id="PTHR45024:SF2">
    <property type="entry name" value="SCP2 DOMAIN-CONTAINING PROTEIN"/>
    <property type="match status" value="1"/>
</dbReference>
<sequence>MGVLDGKAVVVTGAGRGLGRASALHAAAHGAAVVVNDVDGEPADEVVSLIEDSGGRAVTSVGSVADPDQAHAAVERCLAAFGRIDGLVNNAGVRYQAPVWEDTPDRMRALIEVNVLGALYCGSAAARAMRDRGTGSIVNMASLATVGQPTAATYSASKGAVSSTTVAWAWELGEHGVRVNGLFPLAHTRMALTDTKSAAPADETPERIAPIVTYLLSDLSSAVTGQLIRFTANKIHIVRQLSAKDPVLRNDGWDVEDIAEVFDDQLLAVLDRPTRATVDPPPRDEG</sequence>
<organism evidence="4 5">
    <name type="scientific">Actinophytocola gossypii</name>
    <dbReference type="NCBI Taxonomy" id="2812003"/>
    <lineage>
        <taxon>Bacteria</taxon>
        <taxon>Bacillati</taxon>
        <taxon>Actinomycetota</taxon>
        <taxon>Actinomycetes</taxon>
        <taxon>Pseudonocardiales</taxon>
        <taxon>Pseudonocardiaceae</taxon>
    </lineage>
</organism>
<accession>A0ABT2JHZ4</accession>
<comment type="caution">
    <text evidence="4">The sequence shown here is derived from an EMBL/GenBank/DDBJ whole genome shotgun (WGS) entry which is preliminary data.</text>
</comment>
<proteinExistence type="inferred from homology"/>
<dbReference type="PANTHER" id="PTHR45024">
    <property type="entry name" value="DEHYDROGENASES, SHORT CHAIN"/>
    <property type="match status" value="1"/>
</dbReference>
<dbReference type="CDD" id="cd05233">
    <property type="entry name" value="SDR_c"/>
    <property type="match status" value="1"/>
</dbReference>
<reference evidence="4 5" key="1">
    <citation type="submission" date="2021-02" db="EMBL/GenBank/DDBJ databases">
        <title>Actinophytocola xerophila sp. nov., isolated from soil of cotton cropping field.</title>
        <authorList>
            <person name="Huang R."/>
            <person name="Chen X."/>
            <person name="Ge X."/>
            <person name="Liu W."/>
        </authorList>
    </citation>
    <scope>NUCLEOTIDE SEQUENCE [LARGE SCALE GENOMIC DNA]</scope>
    <source>
        <strain evidence="4 5">S1-96</strain>
    </source>
</reference>
<protein>
    <submittedName>
        <fullName evidence="4">SDR family NAD(P)-dependent oxidoreductase</fullName>
    </submittedName>
</protein>
<dbReference type="InterPro" id="IPR036291">
    <property type="entry name" value="NAD(P)-bd_dom_sf"/>
</dbReference>
<keyword evidence="2" id="KW-0560">Oxidoreductase</keyword>
<dbReference type="EMBL" id="JAFFZE010000024">
    <property type="protein sequence ID" value="MCT2587373.1"/>
    <property type="molecule type" value="Genomic_DNA"/>
</dbReference>
<keyword evidence="5" id="KW-1185">Reference proteome</keyword>
<name>A0ABT2JHZ4_9PSEU</name>
<dbReference type="Pfam" id="PF00106">
    <property type="entry name" value="adh_short"/>
    <property type="match status" value="1"/>
</dbReference>
<evidence type="ECO:0000256" key="2">
    <source>
        <dbReference type="ARBA" id="ARBA00023002"/>
    </source>
</evidence>
<evidence type="ECO:0000256" key="3">
    <source>
        <dbReference type="RuleBase" id="RU000363"/>
    </source>
</evidence>
<evidence type="ECO:0000256" key="1">
    <source>
        <dbReference type="ARBA" id="ARBA00006484"/>
    </source>
</evidence>
<dbReference type="InterPro" id="IPR051687">
    <property type="entry name" value="Peroxisomal_Beta-Oxidation"/>
</dbReference>
<evidence type="ECO:0000313" key="4">
    <source>
        <dbReference type="EMBL" id="MCT2587373.1"/>
    </source>
</evidence>
<dbReference type="RefSeq" id="WP_260195238.1">
    <property type="nucleotide sequence ID" value="NZ_JAFFZE010000024.1"/>
</dbReference>
<dbReference type="SUPFAM" id="SSF51735">
    <property type="entry name" value="NAD(P)-binding Rossmann-fold domains"/>
    <property type="match status" value="1"/>
</dbReference>
<dbReference type="Gene3D" id="3.40.50.720">
    <property type="entry name" value="NAD(P)-binding Rossmann-like Domain"/>
    <property type="match status" value="1"/>
</dbReference>